<keyword evidence="4" id="KW-1185">Reference proteome</keyword>
<keyword evidence="2" id="KW-0732">Signal</keyword>
<name>A0AAV5ACA1_9AGAM</name>
<evidence type="ECO:0000256" key="2">
    <source>
        <dbReference type="SAM" id="SignalP"/>
    </source>
</evidence>
<evidence type="ECO:0000313" key="3">
    <source>
        <dbReference type="EMBL" id="GJJ10344.1"/>
    </source>
</evidence>
<protein>
    <submittedName>
        <fullName evidence="3">Uncharacterized protein</fullName>
    </submittedName>
</protein>
<feature type="transmembrane region" description="Helical" evidence="1">
    <location>
        <begin position="138"/>
        <end position="159"/>
    </location>
</feature>
<evidence type="ECO:0000313" key="4">
    <source>
        <dbReference type="Proteomes" id="UP001050691"/>
    </source>
</evidence>
<feature type="signal peptide" evidence="2">
    <location>
        <begin position="1"/>
        <end position="19"/>
    </location>
</feature>
<gene>
    <name evidence="3" type="ORF">Clacol_004570</name>
</gene>
<dbReference type="Proteomes" id="UP001050691">
    <property type="component" value="Unassembled WGS sequence"/>
</dbReference>
<reference evidence="3" key="1">
    <citation type="submission" date="2021-10" db="EMBL/GenBank/DDBJ databases">
        <title>De novo Genome Assembly of Clathrus columnatus (Basidiomycota, Fungi) Using Illumina and Nanopore Sequence Data.</title>
        <authorList>
            <person name="Ogiso-Tanaka E."/>
            <person name="Itagaki H."/>
            <person name="Hosoya T."/>
            <person name="Hosaka K."/>
        </authorList>
    </citation>
    <scope>NUCLEOTIDE SEQUENCE</scope>
    <source>
        <strain evidence="3">MO-923</strain>
    </source>
</reference>
<organism evidence="3 4">
    <name type="scientific">Clathrus columnatus</name>
    <dbReference type="NCBI Taxonomy" id="1419009"/>
    <lineage>
        <taxon>Eukaryota</taxon>
        <taxon>Fungi</taxon>
        <taxon>Dikarya</taxon>
        <taxon>Basidiomycota</taxon>
        <taxon>Agaricomycotina</taxon>
        <taxon>Agaricomycetes</taxon>
        <taxon>Phallomycetidae</taxon>
        <taxon>Phallales</taxon>
        <taxon>Clathraceae</taxon>
        <taxon>Clathrus</taxon>
    </lineage>
</organism>
<proteinExistence type="predicted"/>
<dbReference type="AlphaFoldDB" id="A0AAV5ACA1"/>
<accession>A0AAV5ACA1</accession>
<feature type="transmembrane region" description="Helical" evidence="1">
    <location>
        <begin position="107"/>
        <end position="126"/>
    </location>
</feature>
<dbReference type="EMBL" id="BPWL01000005">
    <property type="protein sequence ID" value="GJJ10344.1"/>
    <property type="molecule type" value="Genomic_DNA"/>
</dbReference>
<keyword evidence="1" id="KW-0812">Transmembrane</keyword>
<evidence type="ECO:0000256" key="1">
    <source>
        <dbReference type="SAM" id="Phobius"/>
    </source>
</evidence>
<sequence length="247" mass="26901">MSAFSTAVVSLCVFSISQGEGKASQKISTILNSAKAAQVKGFPEVAFNATWTKVFKALGAHLENSTLTRNVRNHGLFQIRAPVRKTNENPFQANINGCCAKLTPTPFFLGMFPLILSGLCLYYILAQSTHTGGAYLPNLFLVENAAVILSDVLAFLAVIRQVWGLRKEKRRLGLPRAGKDFATLLLQQEFRDLNLSSQDNPGVRPIQSVLGRLQERILADMGERNDPVSMGIGIDAQGQGEPDLDIA</sequence>
<keyword evidence="1" id="KW-1133">Transmembrane helix</keyword>
<feature type="chain" id="PRO_5044011313" evidence="2">
    <location>
        <begin position="20"/>
        <end position="247"/>
    </location>
</feature>
<comment type="caution">
    <text evidence="3">The sequence shown here is derived from an EMBL/GenBank/DDBJ whole genome shotgun (WGS) entry which is preliminary data.</text>
</comment>
<keyword evidence="1" id="KW-0472">Membrane</keyword>